<dbReference type="PANTHER" id="PTHR33884:SF3">
    <property type="entry name" value="UPF0410 PROTEIN YMGE"/>
    <property type="match status" value="1"/>
</dbReference>
<protein>
    <submittedName>
        <fullName evidence="8">Transglycosylase</fullName>
    </submittedName>
</protein>
<dbReference type="PANTHER" id="PTHR33884">
    <property type="entry name" value="UPF0410 PROTEIN YMGE"/>
    <property type="match status" value="1"/>
</dbReference>
<accession>A0A154BV58</accession>
<evidence type="ECO:0000256" key="1">
    <source>
        <dbReference type="ARBA" id="ARBA00004651"/>
    </source>
</evidence>
<evidence type="ECO:0000256" key="5">
    <source>
        <dbReference type="ARBA" id="ARBA00022989"/>
    </source>
</evidence>
<dbReference type="AlphaFoldDB" id="A0A154BV58"/>
<dbReference type="RefSeq" id="WP_066237376.1">
    <property type="nucleotide sequence ID" value="NZ_LSGP01000005.1"/>
</dbReference>
<dbReference type="EMBL" id="LSGP01000005">
    <property type="protein sequence ID" value="KYZ77914.1"/>
    <property type="molecule type" value="Genomic_DNA"/>
</dbReference>
<feature type="transmembrane region" description="Helical" evidence="7">
    <location>
        <begin position="54"/>
        <end position="75"/>
    </location>
</feature>
<dbReference type="Pfam" id="PF04226">
    <property type="entry name" value="Transgly_assoc"/>
    <property type="match status" value="1"/>
</dbReference>
<evidence type="ECO:0000313" key="9">
    <source>
        <dbReference type="Proteomes" id="UP000076268"/>
    </source>
</evidence>
<dbReference type="InterPro" id="IPR007341">
    <property type="entry name" value="Transgly_assoc"/>
</dbReference>
<organism evidence="8 9">
    <name type="scientific">Anaerosporomusa subterranea</name>
    <dbReference type="NCBI Taxonomy" id="1794912"/>
    <lineage>
        <taxon>Bacteria</taxon>
        <taxon>Bacillati</taxon>
        <taxon>Bacillota</taxon>
        <taxon>Negativicutes</taxon>
        <taxon>Acetonemataceae</taxon>
        <taxon>Anaerosporomusa</taxon>
    </lineage>
</organism>
<evidence type="ECO:0000256" key="6">
    <source>
        <dbReference type="ARBA" id="ARBA00023136"/>
    </source>
</evidence>
<keyword evidence="9" id="KW-1185">Reference proteome</keyword>
<evidence type="ECO:0000256" key="4">
    <source>
        <dbReference type="ARBA" id="ARBA00022692"/>
    </source>
</evidence>
<feature type="transmembrane region" description="Helical" evidence="7">
    <location>
        <begin position="26"/>
        <end position="47"/>
    </location>
</feature>
<evidence type="ECO:0000256" key="7">
    <source>
        <dbReference type="SAM" id="Phobius"/>
    </source>
</evidence>
<dbReference type="STRING" id="1794912.AXX12_16755"/>
<comment type="similarity">
    <text evidence="2">Belongs to the UPF0410 family.</text>
</comment>
<comment type="caution">
    <text evidence="8">The sequence shown here is derived from an EMBL/GenBank/DDBJ whole genome shotgun (WGS) entry which is preliminary data.</text>
</comment>
<dbReference type="GO" id="GO:0005886">
    <property type="term" value="C:plasma membrane"/>
    <property type="evidence" value="ECO:0007669"/>
    <property type="project" value="UniProtKB-SubCell"/>
</dbReference>
<evidence type="ECO:0000313" key="8">
    <source>
        <dbReference type="EMBL" id="KYZ77914.1"/>
    </source>
</evidence>
<keyword evidence="4 7" id="KW-0812">Transmembrane</keyword>
<sequence length="82" mass="8459">MLWSLFIGLVAGWLAGQFFKGSGFGLLGNIVVGVVGAFIGGILFNLLGINAYGTIGSIIMSTIGSVVLLWIVGALTGNRTRT</sequence>
<dbReference type="Proteomes" id="UP000076268">
    <property type="component" value="Unassembled WGS sequence"/>
</dbReference>
<keyword evidence="6 7" id="KW-0472">Membrane</keyword>
<evidence type="ECO:0000256" key="2">
    <source>
        <dbReference type="ARBA" id="ARBA00011006"/>
    </source>
</evidence>
<reference evidence="8 9" key="1">
    <citation type="submission" date="2016-02" db="EMBL/GenBank/DDBJ databases">
        <title>Anaerosporomusa subterraneum gen. nov., sp. nov., a spore-forming obligate anaerobe isolated from saprolite.</title>
        <authorList>
            <person name="Choi J.K."/>
            <person name="Shah M."/>
            <person name="Yee N."/>
        </authorList>
    </citation>
    <scope>NUCLEOTIDE SEQUENCE [LARGE SCALE GENOMIC DNA]</scope>
    <source>
        <strain evidence="8 9">RU4</strain>
    </source>
</reference>
<name>A0A154BV58_ANASB</name>
<proteinExistence type="inferred from homology"/>
<keyword evidence="5 7" id="KW-1133">Transmembrane helix</keyword>
<comment type="subcellular location">
    <subcellularLocation>
        <location evidence="1">Cell membrane</location>
        <topology evidence="1">Multi-pass membrane protein</topology>
    </subcellularLocation>
</comment>
<keyword evidence="3" id="KW-1003">Cell membrane</keyword>
<evidence type="ECO:0000256" key="3">
    <source>
        <dbReference type="ARBA" id="ARBA00022475"/>
    </source>
</evidence>
<gene>
    <name evidence="8" type="ORF">AXX12_16755</name>
</gene>